<dbReference type="InterPro" id="IPR027304">
    <property type="entry name" value="Trigger_fact/SurA_dom_sf"/>
</dbReference>
<keyword evidence="2" id="KW-0697">Rotamase</keyword>
<feature type="signal peptide" evidence="3">
    <location>
        <begin position="1"/>
        <end position="18"/>
    </location>
</feature>
<dbReference type="InterPro" id="IPR015391">
    <property type="entry name" value="SurA_N"/>
</dbReference>
<keyword evidence="7" id="KW-1185">Reference proteome</keyword>
<evidence type="ECO:0000259" key="5">
    <source>
        <dbReference type="Pfam" id="PF22506"/>
    </source>
</evidence>
<dbReference type="AlphaFoldDB" id="Q7MST0"/>
<evidence type="ECO:0000313" key="7">
    <source>
        <dbReference type="Proteomes" id="UP000000422"/>
    </source>
</evidence>
<dbReference type="STRING" id="273121.WS0160"/>
<protein>
    <submittedName>
        <fullName evidence="6">Uncharacterized protein</fullName>
    </submittedName>
</protein>
<sequence length="279" mass="31894">MLSRIFLSLGLCASMVLAAPTLVNGISFYVNNQPVTLLELYKTAQLANVSKERAMEMLIDKMLHQDEIERYGISTNEIEVNQEVERIAKSNGATLEQFRSFLDQKGVNWESYKEDLKEKVLKDKLYDKIVANNLRMADERELVAYYESNKNLFSIPARIETIKYSSKNQEALVSLLKNPLSQPKGLISEPETILTQKINPKLAALLQETPLGQFTQIFTIGEDHLTFLVKSKGDLVLIPFESAKEAVFHRLMMEKEDKVIREHFEKLRASAKVKVIRLD</sequence>
<gene>
    <name evidence="6" type="ordered locus">WS0160</name>
</gene>
<accession>Q7MST0</accession>
<dbReference type="Gene3D" id="1.10.4030.10">
    <property type="entry name" value="Porin chaperone SurA, peptide-binding domain"/>
    <property type="match status" value="1"/>
</dbReference>
<dbReference type="HOGENOM" id="CLU_059173_1_0_7"/>
<dbReference type="InterPro" id="IPR050280">
    <property type="entry name" value="OMP_Chaperone_SurA"/>
</dbReference>
<feature type="domain" description="SurA N-terminal" evidence="4">
    <location>
        <begin position="48"/>
        <end position="122"/>
    </location>
</feature>
<dbReference type="PANTHER" id="PTHR47637">
    <property type="entry name" value="CHAPERONE SURA"/>
    <property type="match status" value="1"/>
</dbReference>
<evidence type="ECO:0000256" key="2">
    <source>
        <dbReference type="ARBA" id="ARBA00023110"/>
    </source>
</evidence>
<evidence type="ECO:0000259" key="4">
    <source>
        <dbReference type="Pfam" id="PF09312"/>
    </source>
</evidence>
<keyword evidence="2" id="KW-0413">Isomerase</keyword>
<feature type="chain" id="PRO_5004288696" evidence="3">
    <location>
        <begin position="19"/>
        <end position="279"/>
    </location>
</feature>
<dbReference type="Pfam" id="PF22506">
    <property type="entry name" value="Cj1289-like_C"/>
    <property type="match status" value="1"/>
</dbReference>
<name>Q7MST0_WOLSU</name>
<keyword evidence="1 3" id="KW-0732">Signal</keyword>
<feature type="domain" description="Cj1289-like C-terminal" evidence="5">
    <location>
        <begin position="142"/>
        <end position="232"/>
    </location>
</feature>
<evidence type="ECO:0000256" key="3">
    <source>
        <dbReference type="SAM" id="SignalP"/>
    </source>
</evidence>
<dbReference type="EMBL" id="BX571657">
    <property type="protein sequence ID" value="CAE09323.1"/>
    <property type="molecule type" value="Genomic_DNA"/>
</dbReference>
<organism evidence="7">
    <name type="scientific">Wolinella succinogenes (strain ATCC 29543 / DSM 1740 / CCUG 13145 / JCM 31913 / LMG 7466 / NCTC 11488 / FDC 602W)</name>
    <name type="common">Vibrio succinogenes</name>
    <dbReference type="NCBI Taxonomy" id="273121"/>
    <lineage>
        <taxon>Bacteria</taxon>
        <taxon>Pseudomonadati</taxon>
        <taxon>Campylobacterota</taxon>
        <taxon>Epsilonproteobacteria</taxon>
        <taxon>Campylobacterales</taxon>
        <taxon>Helicobacteraceae</taxon>
        <taxon>Wolinella</taxon>
    </lineage>
</organism>
<dbReference type="RefSeq" id="WP_011138123.1">
    <property type="nucleotide sequence ID" value="NC_005090.1"/>
</dbReference>
<dbReference type="PANTHER" id="PTHR47637:SF1">
    <property type="entry name" value="CHAPERONE SURA"/>
    <property type="match status" value="1"/>
</dbReference>
<dbReference type="KEGG" id="wsu:WS0160"/>
<evidence type="ECO:0000313" key="6">
    <source>
        <dbReference type="EMBL" id="CAE09323.1"/>
    </source>
</evidence>
<dbReference type="Gene3D" id="3.10.50.40">
    <property type="match status" value="1"/>
</dbReference>
<dbReference type="GO" id="GO:0003755">
    <property type="term" value="F:peptidyl-prolyl cis-trans isomerase activity"/>
    <property type="evidence" value="ECO:0007669"/>
    <property type="project" value="UniProtKB-KW"/>
</dbReference>
<evidence type="ECO:0000256" key="1">
    <source>
        <dbReference type="ARBA" id="ARBA00022729"/>
    </source>
</evidence>
<dbReference type="Pfam" id="PF09312">
    <property type="entry name" value="SurA_N"/>
    <property type="match status" value="1"/>
</dbReference>
<proteinExistence type="predicted"/>
<dbReference type="SUPFAM" id="SSF109998">
    <property type="entry name" value="Triger factor/SurA peptide-binding domain-like"/>
    <property type="match status" value="1"/>
</dbReference>
<dbReference type="InterPro" id="IPR055131">
    <property type="entry name" value="Cj1289-like_C"/>
</dbReference>
<dbReference type="Proteomes" id="UP000000422">
    <property type="component" value="Chromosome"/>
</dbReference>
<reference evidence="6 7" key="1">
    <citation type="journal article" date="2003" name="Proc. Natl. Acad. Sci. U.S.A.">
        <title>Complete genome sequence and analysis of Wolinella succinogenes.</title>
        <authorList>
            <person name="Baar C."/>
            <person name="Eppinger M."/>
            <person name="Raddatz G."/>
            <person name="Simon JM."/>
            <person name="Lanz C."/>
            <person name="Klimmek O."/>
            <person name="Nandakumar R."/>
            <person name="Gross R."/>
            <person name="Rosinus A."/>
            <person name="Keller H."/>
            <person name="Jagtap P."/>
            <person name="Linke B."/>
            <person name="Meyer F."/>
            <person name="Lederer H."/>
            <person name="Schuster S.C."/>
        </authorList>
    </citation>
    <scope>NUCLEOTIDE SEQUENCE [LARGE SCALE GENOMIC DNA]</scope>
    <source>
        <strain evidence="7">ATCC 29543 / DSM 1740 / CCUG 13145 / JCM 31913 / LMG 7466 / NCTC 11488 / FDC 602W</strain>
    </source>
</reference>
<dbReference type="InterPro" id="IPR046357">
    <property type="entry name" value="PPIase_dom_sf"/>
</dbReference>
<dbReference type="eggNOG" id="COG0760">
    <property type="taxonomic scope" value="Bacteria"/>
</dbReference>